<reference evidence="1 4" key="2">
    <citation type="submission" date="2019-02" db="EMBL/GenBank/DDBJ databases">
        <title>Complete genome sequence of Desulfobacter hydrogenophilus AcRS1.</title>
        <authorList>
            <person name="Marietou A."/>
            <person name="Lund M.B."/>
            <person name="Marshall I.P.G."/>
            <person name="Schreiber L."/>
            <person name="Jorgensen B."/>
        </authorList>
    </citation>
    <scope>NUCLEOTIDE SEQUENCE [LARGE SCALE GENOMIC DNA]</scope>
    <source>
        <strain evidence="1 4">AcRS1</strain>
    </source>
</reference>
<accession>A0A328FB37</accession>
<evidence type="ECO:0000313" key="3">
    <source>
        <dbReference type="Proteomes" id="UP000248798"/>
    </source>
</evidence>
<protein>
    <recommendedName>
        <fullName evidence="5">Sulfatase-modifying factor enzyme domain-containing protein</fullName>
    </recommendedName>
</protein>
<dbReference type="AlphaFoldDB" id="A0A328FB37"/>
<name>A0A328FB37_9BACT</name>
<dbReference type="Proteomes" id="UP000248798">
    <property type="component" value="Unassembled WGS sequence"/>
</dbReference>
<dbReference type="Proteomes" id="UP000293902">
    <property type="component" value="Chromosome"/>
</dbReference>
<evidence type="ECO:0000313" key="4">
    <source>
        <dbReference type="Proteomes" id="UP000293902"/>
    </source>
</evidence>
<gene>
    <name evidence="2" type="ORF">DO021_19720</name>
    <name evidence="1" type="ORF">EYB58_16320</name>
</gene>
<keyword evidence="4" id="KW-1185">Reference proteome</keyword>
<organism evidence="2 3">
    <name type="scientific">Desulfobacter hydrogenophilus</name>
    <dbReference type="NCBI Taxonomy" id="2291"/>
    <lineage>
        <taxon>Bacteria</taxon>
        <taxon>Pseudomonadati</taxon>
        <taxon>Thermodesulfobacteriota</taxon>
        <taxon>Desulfobacteria</taxon>
        <taxon>Desulfobacterales</taxon>
        <taxon>Desulfobacteraceae</taxon>
        <taxon>Desulfobacter</taxon>
    </lineage>
</organism>
<dbReference type="EMBL" id="QLNI01000052">
    <property type="protein sequence ID" value="RAM00345.1"/>
    <property type="molecule type" value="Genomic_DNA"/>
</dbReference>
<evidence type="ECO:0000313" key="1">
    <source>
        <dbReference type="EMBL" id="QBH14343.1"/>
    </source>
</evidence>
<evidence type="ECO:0000313" key="2">
    <source>
        <dbReference type="EMBL" id="RAM00345.1"/>
    </source>
</evidence>
<reference evidence="2 3" key="1">
    <citation type="submission" date="2018-06" db="EMBL/GenBank/DDBJ databases">
        <title>Complete Genome Sequence of Desulfobacter hydrogenophilus (DSM3380).</title>
        <authorList>
            <person name="Marietou A."/>
            <person name="Schreiber L."/>
            <person name="Marshall I."/>
            <person name="Jorgensen B."/>
        </authorList>
    </citation>
    <scope>NUCLEOTIDE SEQUENCE [LARGE SCALE GENOMIC DNA]</scope>
    <source>
        <strain evidence="2 3">DSM 3380</strain>
    </source>
</reference>
<sequence>MVPLRGGNWNNTSNAGLGNLNLNNVRSNVSTYLGFFPALLYVRCCLAMAGQSAQREKEASVLPERENIYLARRRVSAY</sequence>
<proteinExistence type="predicted"/>
<dbReference type="EMBL" id="CP036313">
    <property type="protein sequence ID" value="QBH14343.1"/>
    <property type="molecule type" value="Genomic_DNA"/>
</dbReference>
<evidence type="ECO:0008006" key="5">
    <source>
        <dbReference type="Google" id="ProtNLM"/>
    </source>
</evidence>